<evidence type="ECO:0000256" key="1">
    <source>
        <dbReference type="ARBA" id="ARBA00004141"/>
    </source>
</evidence>
<dbReference type="InterPro" id="IPR020846">
    <property type="entry name" value="MFS_dom"/>
</dbReference>
<dbReference type="Proteomes" id="UP001174694">
    <property type="component" value="Unassembled WGS sequence"/>
</dbReference>
<feature type="transmembrane region" description="Helical" evidence="5">
    <location>
        <begin position="402"/>
        <end position="422"/>
    </location>
</feature>
<feature type="transmembrane region" description="Helical" evidence="5">
    <location>
        <begin position="215"/>
        <end position="235"/>
    </location>
</feature>
<dbReference type="Pfam" id="PF07690">
    <property type="entry name" value="MFS_1"/>
    <property type="match status" value="1"/>
</dbReference>
<keyword evidence="8" id="KW-1185">Reference proteome</keyword>
<dbReference type="GO" id="GO:0005886">
    <property type="term" value="C:plasma membrane"/>
    <property type="evidence" value="ECO:0007669"/>
    <property type="project" value="TreeGrafter"/>
</dbReference>
<feature type="transmembrane region" description="Helical" evidence="5">
    <location>
        <begin position="467"/>
        <end position="484"/>
    </location>
</feature>
<dbReference type="Gene3D" id="1.20.1250.20">
    <property type="entry name" value="MFS general substrate transporter like domains"/>
    <property type="match status" value="1"/>
</dbReference>
<dbReference type="GO" id="GO:0022857">
    <property type="term" value="F:transmembrane transporter activity"/>
    <property type="evidence" value="ECO:0007669"/>
    <property type="project" value="InterPro"/>
</dbReference>
<evidence type="ECO:0000259" key="6">
    <source>
        <dbReference type="PROSITE" id="PS50850"/>
    </source>
</evidence>
<dbReference type="PANTHER" id="PTHR23502">
    <property type="entry name" value="MAJOR FACILITATOR SUPERFAMILY"/>
    <property type="match status" value="1"/>
</dbReference>
<dbReference type="SUPFAM" id="SSF103473">
    <property type="entry name" value="MFS general substrate transporter"/>
    <property type="match status" value="1"/>
</dbReference>
<feature type="transmembrane region" description="Helical" evidence="5">
    <location>
        <begin position="434"/>
        <end position="455"/>
    </location>
</feature>
<dbReference type="PROSITE" id="PS50850">
    <property type="entry name" value="MFS"/>
    <property type="match status" value="1"/>
</dbReference>
<feature type="transmembrane region" description="Helical" evidence="5">
    <location>
        <begin position="186"/>
        <end position="209"/>
    </location>
</feature>
<sequence>MATDTVKADGLRRETLGNVRLRHHETNEIILVPTPTNDPNDPLTWSKAYRVYIAALVSFAIFLANFLAGGPTVAIVDTTINFEGPPGPDFSDKIAKIAYFYTTTALTQGMGDLFWMPFIVKFGRRPVYVISFCLYTATAAWAGGADSYGSELASRIIMGFASGSAECLAPLTISDCFFLHERGTIMAMYTAALSCGVGGGIVLCGLITINLSWRYIYWVAVAMIGACTVLVIFAFPETEFNRAAVLAGGAAAFDPETISEGPLKEGQDPEIVQAELASGRSHREPAKKITYLQSLRLYSGVYTQERYFKVFIRPVVMLTLPPVIWATLIMSVTIGFLVAISSNFATAFSDTYGFKSWQSGLCFIAGVIGALIGAFFGGRFSDMVADFLTVRNGGVREPEMRLPALMISLVTAPLALVLYGVGIGNHLHWMVPTLGLGLLNFSIVQATNVTLVYAIDAYRPVAGEITVTQLGFKAAFGFLLSFYTNPWIAKDGYQRAFGAMAGISGSVMLFWIPMYFFGKRIRRATWEWGFIRRLAHWDEDREVDE</sequence>
<protein>
    <submittedName>
        <fullName evidence="7">MFS general substrate transporter</fullName>
    </submittedName>
</protein>
<keyword evidence="3 5" id="KW-1133">Transmembrane helix</keyword>
<evidence type="ECO:0000256" key="3">
    <source>
        <dbReference type="ARBA" id="ARBA00022989"/>
    </source>
</evidence>
<feature type="transmembrane region" description="Helical" evidence="5">
    <location>
        <begin position="496"/>
        <end position="517"/>
    </location>
</feature>
<keyword evidence="2 5" id="KW-0812">Transmembrane</keyword>
<feature type="transmembrane region" description="Helical" evidence="5">
    <location>
        <begin position="51"/>
        <end position="76"/>
    </location>
</feature>
<evidence type="ECO:0000256" key="5">
    <source>
        <dbReference type="SAM" id="Phobius"/>
    </source>
</evidence>
<gene>
    <name evidence="7" type="ORF">NKR23_g12288</name>
</gene>
<evidence type="ECO:0000313" key="7">
    <source>
        <dbReference type="EMBL" id="KAJ9130221.1"/>
    </source>
</evidence>
<dbReference type="PANTHER" id="PTHR23502:SF34">
    <property type="entry name" value="PROTEIN HOL1"/>
    <property type="match status" value="1"/>
</dbReference>
<evidence type="ECO:0000313" key="8">
    <source>
        <dbReference type="Proteomes" id="UP001174694"/>
    </source>
</evidence>
<evidence type="ECO:0000256" key="2">
    <source>
        <dbReference type="ARBA" id="ARBA00022692"/>
    </source>
</evidence>
<dbReference type="EMBL" id="JANBVO010000099">
    <property type="protein sequence ID" value="KAJ9130221.1"/>
    <property type="molecule type" value="Genomic_DNA"/>
</dbReference>
<comment type="caution">
    <text evidence="7">The sequence shown here is derived from an EMBL/GenBank/DDBJ whole genome shotgun (WGS) entry which is preliminary data.</text>
</comment>
<feature type="domain" description="Major facilitator superfamily (MFS) profile" evidence="6">
    <location>
        <begin position="53"/>
        <end position="522"/>
    </location>
</feature>
<dbReference type="AlphaFoldDB" id="A0AA38R9L5"/>
<feature type="transmembrane region" description="Helical" evidence="5">
    <location>
        <begin position="127"/>
        <end position="144"/>
    </location>
</feature>
<name>A0AA38R9L5_9PEZI</name>
<evidence type="ECO:0000256" key="4">
    <source>
        <dbReference type="ARBA" id="ARBA00023136"/>
    </source>
</evidence>
<dbReference type="InterPro" id="IPR036259">
    <property type="entry name" value="MFS_trans_sf"/>
</dbReference>
<comment type="subcellular location">
    <subcellularLocation>
        <location evidence="1">Membrane</location>
        <topology evidence="1">Multi-pass membrane protein</topology>
    </subcellularLocation>
</comment>
<dbReference type="InterPro" id="IPR011701">
    <property type="entry name" value="MFS"/>
</dbReference>
<reference evidence="7" key="1">
    <citation type="submission" date="2022-07" db="EMBL/GenBank/DDBJ databases">
        <title>Fungi with potential for degradation of polypropylene.</title>
        <authorList>
            <person name="Gostincar C."/>
        </authorList>
    </citation>
    <scope>NUCLEOTIDE SEQUENCE</scope>
    <source>
        <strain evidence="7">EXF-13308</strain>
    </source>
</reference>
<keyword evidence="4 5" id="KW-0472">Membrane</keyword>
<feature type="transmembrane region" description="Helical" evidence="5">
    <location>
        <begin position="96"/>
        <end position="115"/>
    </location>
</feature>
<accession>A0AA38R9L5</accession>
<feature type="transmembrane region" description="Helical" evidence="5">
    <location>
        <begin position="357"/>
        <end position="381"/>
    </location>
</feature>
<organism evidence="7 8">
    <name type="scientific">Pleurostoma richardsiae</name>
    <dbReference type="NCBI Taxonomy" id="41990"/>
    <lineage>
        <taxon>Eukaryota</taxon>
        <taxon>Fungi</taxon>
        <taxon>Dikarya</taxon>
        <taxon>Ascomycota</taxon>
        <taxon>Pezizomycotina</taxon>
        <taxon>Sordariomycetes</taxon>
        <taxon>Sordariomycetidae</taxon>
        <taxon>Calosphaeriales</taxon>
        <taxon>Pleurostomataceae</taxon>
        <taxon>Pleurostoma</taxon>
    </lineage>
</organism>
<proteinExistence type="predicted"/>
<feature type="transmembrane region" description="Helical" evidence="5">
    <location>
        <begin position="323"/>
        <end position="345"/>
    </location>
</feature>